<dbReference type="AlphaFoldDB" id="A0AAD4ELQ0"/>
<evidence type="ECO:0000313" key="2">
    <source>
        <dbReference type="Proteomes" id="UP001195769"/>
    </source>
</evidence>
<name>A0AAD4ELQ0_9AGAM</name>
<reference evidence="1" key="1">
    <citation type="journal article" date="2020" name="New Phytol.">
        <title>Comparative genomics reveals dynamic genome evolution in host specialist ectomycorrhizal fungi.</title>
        <authorList>
            <person name="Lofgren L.A."/>
            <person name="Nguyen N.H."/>
            <person name="Vilgalys R."/>
            <person name="Ruytinx J."/>
            <person name="Liao H.L."/>
            <person name="Branco S."/>
            <person name="Kuo A."/>
            <person name="LaButti K."/>
            <person name="Lipzen A."/>
            <person name="Andreopoulos W."/>
            <person name="Pangilinan J."/>
            <person name="Riley R."/>
            <person name="Hundley H."/>
            <person name="Na H."/>
            <person name="Barry K."/>
            <person name="Grigoriev I.V."/>
            <person name="Stajich J.E."/>
            <person name="Kennedy P.G."/>
        </authorList>
    </citation>
    <scope>NUCLEOTIDE SEQUENCE</scope>
    <source>
        <strain evidence="1">FC203</strain>
    </source>
</reference>
<dbReference type="Proteomes" id="UP001195769">
    <property type="component" value="Unassembled WGS sequence"/>
</dbReference>
<comment type="caution">
    <text evidence="1">The sequence shown here is derived from an EMBL/GenBank/DDBJ whole genome shotgun (WGS) entry which is preliminary data.</text>
</comment>
<organism evidence="1 2">
    <name type="scientific">Suillus fuscotomentosus</name>
    <dbReference type="NCBI Taxonomy" id="1912939"/>
    <lineage>
        <taxon>Eukaryota</taxon>
        <taxon>Fungi</taxon>
        <taxon>Dikarya</taxon>
        <taxon>Basidiomycota</taxon>
        <taxon>Agaricomycotina</taxon>
        <taxon>Agaricomycetes</taxon>
        <taxon>Agaricomycetidae</taxon>
        <taxon>Boletales</taxon>
        <taxon>Suillineae</taxon>
        <taxon>Suillaceae</taxon>
        <taxon>Suillus</taxon>
    </lineage>
</organism>
<accession>A0AAD4ELQ0</accession>
<protein>
    <submittedName>
        <fullName evidence="1">Uncharacterized protein</fullName>
    </submittedName>
</protein>
<gene>
    <name evidence="1" type="ORF">F5891DRAFT_973895</name>
</gene>
<dbReference type="RefSeq" id="XP_041234074.1">
    <property type="nucleotide sequence ID" value="XM_041376396.1"/>
</dbReference>
<dbReference type="EMBL" id="JABBWK010000001">
    <property type="protein sequence ID" value="KAG1908499.1"/>
    <property type="molecule type" value="Genomic_DNA"/>
</dbReference>
<keyword evidence="2" id="KW-1185">Reference proteome</keyword>
<sequence length="231" mass="25709">MKKAQGLQGPRPALIRHAKINKESGEVISILLRFAHFSEPEVWVAGKLEKSISKAALPGNLGRFGSAPPLVMACGGLAGALKRWFADQATLIILGRRDAKARQTKKHLSARRRDIKNMAPLSTVHAEIQSNTLNTINSSHDEPSRGPIKLCYRLNDPLNCLISYPTMICWATPPRSPRFGIVLSVPNSDQMGRLDGGEDTRVTRTNIYIHRDDWEVHRQNHGNNVVWGNRV</sequence>
<proteinExistence type="predicted"/>
<dbReference type="GeneID" id="64670694"/>
<evidence type="ECO:0000313" key="1">
    <source>
        <dbReference type="EMBL" id="KAG1908499.1"/>
    </source>
</evidence>